<organism evidence="1 2">
    <name type="scientific">Halteria grandinella</name>
    <dbReference type="NCBI Taxonomy" id="5974"/>
    <lineage>
        <taxon>Eukaryota</taxon>
        <taxon>Sar</taxon>
        <taxon>Alveolata</taxon>
        <taxon>Ciliophora</taxon>
        <taxon>Intramacronucleata</taxon>
        <taxon>Spirotrichea</taxon>
        <taxon>Stichotrichia</taxon>
        <taxon>Sporadotrichida</taxon>
        <taxon>Halteriidae</taxon>
        <taxon>Halteria</taxon>
    </lineage>
</organism>
<comment type="caution">
    <text evidence="1">The sequence shown here is derived from an EMBL/GenBank/DDBJ whole genome shotgun (WGS) entry which is preliminary data.</text>
</comment>
<dbReference type="InterPro" id="IPR011989">
    <property type="entry name" value="ARM-like"/>
</dbReference>
<dbReference type="InterPro" id="IPR016024">
    <property type="entry name" value="ARM-type_fold"/>
</dbReference>
<evidence type="ECO:0000313" key="2">
    <source>
        <dbReference type="Proteomes" id="UP000785679"/>
    </source>
</evidence>
<protein>
    <recommendedName>
        <fullName evidence="3">HEAT repeat domain-containing protein</fullName>
    </recommendedName>
</protein>
<dbReference type="Proteomes" id="UP000785679">
    <property type="component" value="Unassembled WGS sequence"/>
</dbReference>
<dbReference type="AlphaFoldDB" id="A0A8J8NI78"/>
<evidence type="ECO:0000313" key="1">
    <source>
        <dbReference type="EMBL" id="TNV75011.1"/>
    </source>
</evidence>
<name>A0A8J8NI78_HALGN</name>
<dbReference type="SUPFAM" id="SSF48371">
    <property type="entry name" value="ARM repeat"/>
    <property type="match status" value="1"/>
</dbReference>
<gene>
    <name evidence="1" type="ORF">FGO68_gene3985</name>
</gene>
<keyword evidence="2" id="KW-1185">Reference proteome</keyword>
<dbReference type="Gene3D" id="1.25.10.10">
    <property type="entry name" value="Leucine-rich Repeat Variant"/>
    <property type="match status" value="1"/>
</dbReference>
<accession>A0A8J8NI78</accession>
<sequence length="198" mass="21585">MADEAASGWDLLQLLCCNLASGAAEATRKVCMLANCSSNESRSRDHEGNGFPQAIDQSFGKRTSTMIENEIKEIIQDQSSVRRAKRFSALVDQFRGGRDVGDLLVLLESTSDKVLGLAAHIVGEIAIDPASAPPIVAKLRELTAHESPTVRAYALTALFPWLKSLDQETRELLARMSRDPEEGVRSLAQMASRRISSS</sequence>
<evidence type="ECO:0008006" key="3">
    <source>
        <dbReference type="Google" id="ProtNLM"/>
    </source>
</evidence>
<reference evidence="1" key="1">
    <citation type="submission" date="2019-06" db="EMBL/GenBank/DDBJ databases">
        <authorList>
            <person name="Zheng W."/>
        </authorList>
    </citation>
    <scope>NUCLEOTIDE SEQUENCE</scope>
    <source>
        <strain evidence="1">QDHG01</strain>
    </source>
</reference>
<proteinExistence type="predicted"/>
<dbReference type="EMBL" id="RRYP01016520">
    <property type="protein sequence ID" value="TNV75011.1"/>
    <property type="molecule type" value="Genomic_DNA"/>
</dbReference>